<sequence>MVKVSGLSVNKRTPLGAFAYLLLCWLLLLTINVTAQQSPDSLLYGVPFGKDFLQLKNNNLLFGRIRKISRSELLFDPDGLNDVTVKLKDIAQLAGPYHFYRIETLAGDHFIARLYPTESPGYTLLKGIFRVDSILLEQVYSLKQWEKNIWRGLDGKISFGYSYTKSSDITRLNFNNDLNYTAANWTYAQQSSAIYTLNKETIPLERADVLTSASWNFKPKWLNIYRLQYQRQIETGVASRYISAIAVGRSLLRNRNINWSATIGISLQRENPTDNSPTQTQAEVPLLVNFNLFQWLKPDVDITAYANFYFNLSEKGRYRLDHKINLEYEPVKDFVISIQFFFNYDSRPPAINTSTNDFGTVLNLGFKF</sequence>
<name>A0A1M4Y037_9BACT</name>
<accession>A0A1M4Y037</accession>
<gene>
    <name evidence="1" type="ORF">SAMN05444008_104103</name>
</gene>
<dbReference type="InterPro" id="IPR007433">
    <property type="entry name" value="DUF481"/>
</dbReference>
<evidence type="ECO:0008006" key="3">
    <source>
        <dbReference type="Google" id="ProtNLM"/>
    </source>
</evidence>
<dbReference type="AlphaFoldDB" id="A0A1M4Y037"/>
<proteinExistence type="predicted"/>
<dbReference type="EMBL" id="FQUO01000004">
    <property type="protein sequence ID" value="SHE99055.1"/>
    <property type="molecule type" value="Genomic_DNA"/>
</dbReference>
<evidence type="ECO:0000313" key="2">
    <source>
        <dbReference type="Proteomes" id="UP000184368"/>
    </source>
</evidence>
<dbReference type="Pfam" id="PF04338">
    <property type="entry name" value="DUF481"/>
    <property type="match status" value="1"/>
</dbReference>
<reference evidence="1 2" key="1">
    <citation type="submission" date="2016-11" db="EMBL/GenBank/DDBJ databases">
        <authorList>
            <person name="Jaros S."/>
            <person name="Januszkiewicz K."/>
            <person name="Wedrychowicz H."/>
        </authorList>
    </citation>
    <scope>NUCLEOTIDE SEQUENCE [LARGE SCALE GENOMIC DNA]</scope>
    <source>
        <strain evidence="1 2">DSM 26897</strain>
    </source>
</reference>
<organism evidence="1 2">
    <name type="scientific">Cnuella takakiae</name>
    <dbReference type="NCBI Taxonomy" id="1302690"/>
    <lineage>
        <taxon>Bacteria</taxon>
        <taxon>Pseudomonadati</taxon>
        <taxon>Bacteroidota</taxon>
        <taxon>Chitinophagia</taxon>
        <taxon>Chitinophagales</taxon>
        <taxon>Chitinophagaceae</taxon>
        <taxon>Cnuella</taxon>
    </lineage>
</organism>
<evidence type="ECO:0000313" key="1">
    <source>
        <dbReference type="EMBL" id="SHE99055.1"/>
    </source>
</evidence>
<dbReference type="Proteomes" id="UP000184368">
    <property type="component" value="Unassembled WGS sequence"/>
</dbReference>
<protein>
    <recommendedName>
        <fullName evidence="3">DUF481 domain-containing protein</fullName>
    </recommendedName>
</protein>
<keyword evidence="2" id="KW-1185">Reference proteome</keyword>